<dbReference type="HOGENOM" id="CLU_018534_1_0_4"/>
<dbReference type="NCBIfam" id="NF028537">
    <property type="entry name" value="P_eth_NH2_trans"/>
    <property type="match status" value="1"/>
</dbReference>
<accession>A2SIR6</accession>
<proteinExistence type="predicted"/>
<evidence type="ECO:0000259" key="9">
    <source>
        <dbReference type="Pfam" id="PF00884"/>
    </source>
</evidence>
<dbReference type="InterPro" id="IPR012549">
    <property type="entry name" value="EptA-like_N"/>
</dbReference>
<keyword evidence="7 8" id="KW-0472">Membrane</keyword>
<evidence type="ECO:0000256" key="2">
    <source>
        <dbReference type="ARBA" id="ARBA00022475"/>
    </source>
</evidence>
<evidence type="ECO:0000256" key="3">
    <source>
        <dbReference type="ARBA" id="ARBA00022519"/>
    </source>
</evidence>
<dbReference type="GO" id="GO:0005886">
    <property type="term" value="C:plasma membrane"/>
    <property type="evidence" value="ECO:0007669"/>
    <property type="project" value="UniProtKB-SubCell"/>
</dbReference>
<evidence type="ECO:0000256" key="7">
    <source>
        <dbReference type="ARBA" id="ARBA00023136"/>
    </source>
</evidence>
<keyword evidence="4" id="KW-0808">Transferase</keyword>
<feature type="domain" description="Phosphoethanolamine transferase N-terminal" evidence="10">
    <location>
        <begin position="78"/>
        <end position="225"/>
    </location>
</feature>
<feature type="transmembrane region" description="Helical" evidence="8">
    <location>
        <begin position="96"/>
        <end position="118"/>
    </location>
</feature>
<evidence type="ECO:0000256" key="1">
    <source>
        <dbReference type="ARBA" id="ARBA00004429"/>
    </source>
</evidence>
<dbReference type="InterPro" id="IPR058130">
    <property type="entry name" value="PEA_transf_C"/>
</dbReference>
<dbReference type="Pfam" id="PF08019">
    <property type="entry name" value="EptA_B_N"/>
    <property type="match status" value="1"/>
</dbReference>
<sequence length="573" mass="62843">MLLPHSLTRAPFLLRRRNAPDTEPHAAPPHSPLALAWWIALWIAGPANWPLWKAFAGLPDVTGTRGLLFGIGFGLMIAAATAALLSLLAWRPTFKPALTVVLLTAAVSAHFMGSYGVVIDPTMILNVLGTDVRETRDLLSLRLLESLLLLAALPLWWLWRRPVDYQRGAVRAIRNLASLAGALVMLAAMTLLCFQDLSGTMRNHKELRYLVNPLNGFYSVGRVAYAKQARPAGPPMPIGLDARPLPPLAGQRTPLLLLVVGETARADHFALNGYPRDTDPELRALDVLSFRNVTSCGTNTAASLPCMVSHLGRTAHEARSHNYENLLDLLQHAGLAVLWIENQAGCKEVCDRVPHTRPEQPAPGATPPDDRLCPNGECLDEAMLHGLDARLAALPAPQRAHGVVLVIHQMGSHGPAYSQRSPADRKRFTPECTSTVLQQCDHQRLVNAYDNSIAYTDHVLAQSVRWLRQQTASYDPAMLYLSDHGESLGENNLYLHGLPYAIAPREQKHVPMIAWLPPQRLQADRLDLGCLRGRLDTSLSHDNLFHTVLGLARVRAGEYQPALDALAPCRAAS</sequence>
<keyword evidence="12" id="KW-1185">Reference proteome</keyword>
<dbReference type="Gene3D" id="3.40.720.10">
    <property type="entry name" value="Alkaline Phosphatase, subunit A"/>
    <property type="match status" value="1"/>
</dbReference>
<keyword evidence="6 8" id="KW-1133">Transmembrane helix</keyword>
<keyword evidence="2" id="KW-1003">Cell membrane</keyword>
<gene>
    <name evidence="11" type="ordered locus">Mpe_A2500</name>
</gene>
<protein>
    <submittedName>
        <fullName evidence="11">Putative membrane protein</fullName>
    </submittedName>
</protein>
<dbReference type="PANTHER" id="PTHR30443:SF0">
    <property type="entry name" value="PHOSPHOETHANOLAMINE TRANSFERASE EPTA"/>
    <property type="match status" value="1"/>
</dbReference>
<evidence type="ECO:0000256" key="8">
    <source>
        <dbReference type="SAM" id="Phobius"/>
    </source>
</evidence>
<name>A2SIR6_METPP</name>
<dbReference type="EMBL" id="CP000555">
    <property type="protein sequence ID" value="ABM95455.1"/>
    <property type="molecule type" value="Genomic_DNA"/>
</dbReference>
<dbReference type="STRING" id="420662.Mpe_A2500"/>
<organism evidence="11 12">
    <name type="scientific">Methylibium petroleiphilum (strain ATCC BAA-1232 / LMG 22953 / PM1)</name>
    <dbReference type="NCBI Taxonomy" id="420662"/>
    <lineage>
        <taxon>Bacteria</taxon>
        <taxon>Pseudomonadati</taxon>
        <taxon>Pseudomonadota</taxon>
        <taxon>Betaproteobacteria</taxon>
        <taxon>Burkholderiales</taxon>
        <taxon>Sphaerotilaceae</taxon>
        <taxon>Methylibium</taxon>
    </lineage>
</organism>
<dbReference type="GO" id="GO:0016776">
    <property type="term" value="F:phosphotransferase activity, phosphate group as acceptor"/>
    <property type="evidence" value="ECO:0007669"/>
    <property type="project" value="TreeGrafter"/>
</dbReference>
<dbReference type="GO" id="GO:0009244">
    <property type="term" value="P:lipopolysaccharide core region biosynthetic process"/>
    <property type="evidence" value="ECO:0007669"/>
    <property type="project" value="TreeGrafter"/>
</dbReference>
<dbReference type="InterPro" id="IPR017850">
    <property type="entry name" value="Alkaline_phosphatase_core_sf"/>
</dbReference>
<dbReference type="KEGG" id="mpt:Mpe_A2500"/>
<comment type="subcellular location">
    <subcellularLocation>
        <location evidence="1">Cell inner membrane</location>
        <topology evidence="1">Multi-pass membrane protein</topology>
    </subcellularLocation>
</comment>
<evidence type="ECO:0000313" key="12">
    <source>
        <dbReference type="Proteomes" id="UP000000366"/>
    </source>
</evidence>
<dbReference type="AlphaFoldDB" id="A2SIR6"/>
<keyword evidence="5 8" id="KW-0812">Transmembrane</keyword>
<feature type="transmembrane region" description="Helical" evidence="8">
    <location>
        <begin position="139"/>
        <end position="159"/>
    </location>
</feature>
<feature type="transmembrane region" description="Helical" evidence="8">
    <location>
        <begin position="67"/>
        <end position="90"/>
    </location>
</feature>
<feature type="transmembrane region" description="Helical" evidence="8">
    <location>
        <begin position="179"/>
        <end position="198"/>
    </location>
</feature>
<dbReference type="InterPro" id="IPR040423">
    <property type="entry name" value="PEA_transferase"/>
</dbReference>
<reference evidence="11 12" key="1">
    <citation type="journal article" date="2007" name="J. Bacteriol.">
        <title>Whole-genome analysis of the methyl tert-butyl ether-degrading beta-proteobacterium Methylibium petroleiphilum PM1.</title>
        <authorList>
            <person name="Kane S.R."/>
            <person name="Chakicherla A.Y."/>
            <person name="Chain P.S.G."/>
            <person name="Schmidt R."/>
            <person name="Shin M.W."/>
            <person name="Legler T.C."/>
            <person name="Scow K.M."/>
            <person name="Larimer F.W."/>
            <person name="Lucas S.M."/>
            <person name="Richardson P.M."/>
            <person name="Hristova K.R."/>
        </authorList>
    </citation>
    <scope>NUCLEOTIDE SEQUENCE [LARGE SCALE GENOMIC DNA]</scope>
    <source>
        <strain evidence="12">ATCC BAA-1232 / LMG 22953 / PM1</strain>
    </source>
</reference>
<evidence type="ECO:0000259" key="10">
    <source>
        <dbReference type="Pfam" id="PF08019"/>
    </source>
</evidence>
<evidence type="ECO:0000256" key="5">
    <source>
        <dbReference type="ARBA" id="ARBA00022692"/>
    </source>
</evidence>
<dbReference type="eggNOG" id="COG2194">
    <property type="taxonomic scope" value="Bacteria"/>
</dbReference>
<dbReference type="RefSeq" id="WP_011830088.1">
    <property type="nucleotide sequence ID" value="NC_008825.1"/>
</dbReference>
<dbReference type="CDD" id="cd16017">
    <property type="entry name" value="LptA"/>
    <property type="match status" value="1"/>
</dbReference>
<dbReference type="Proteomes" id="UP000000366">
    <property type="component" value="Chromosome"/>
</dbReference>
<dbReference type="PANTHER" id="PTHR30443">
    <property type="entry name" value="INNER MEMBRANE PROTEIN"/>
    <property type="match status" value="1"/>
</dbReference>
<dbReference type="Pfam" id="PF00884">
    <property type="entry name" value="Sulfatase"/>
    <property type="match status" value="1"/>
</dbReference>
<dbReference type="InterPro" id="IPR000917">
    <property type="entry name" value="Sulfatase_N"/>
</dbReference>
<evidence type="ECO:0000256" key="4">
    <source>
        <dbReference type="ARBA" id="ARBA00022679"/>
    </source>
</evidence>
<dbReference type="SUPFAM" id="SSF53649">
    <property type="entry name" value="Alkaline phosphatase-like"/>
    <property type="match status" value="1"/>
</dbReference>
<feature type="domain" description="Sulfatase N-terminal" evidence="9">
    <location>
        <begin position="254"/>
        <end position="552"/>
    </location>
</feature>
<keyword evidence="3" id="KW-0997">Cell inner membrane</keyword>
<evidence type="ECO:0000313" key="11">
    <source>
        <dbReference type="EMBL" id="ABM95455.1"/>
    </source>
</evidence>
<evidence type="ECO:0000256" key="6">
    <source>
        <dbReference type="ARBA" id="ARBA00022989"/>
    </source>
</evidence>